<evidence type="ECO:0000256" key="1">
    <source>
        <dbReference type="ARBA" id="ARBA00004173"/>
    </source>
</evidence>
<evidence type="ECO:0000256" key="2">
    <source>
        <dbReference type="ARBA" id="ARBA00022980"/>
    </source>
</evidence>
<dbReference type="GO" id="GO:0005762">
    <property type="term" value="C:mitochondrial large ribosomal subunit"/>
    <property type="evidence" value="ECO:0007669"/>
    <property type="project" value="TreeGrafter"/>
</dbReference>
<protein>
    <recommendedName>
        <fullName evidence="7">Ribosomal protein s30</fullName>
    </recommendedName>
</protein>
<dbReference type="InterPro" id="IPR039982">
    <property type="entry name" value="Ribosomal_mL65"/>
</dbReference>
<keyword evidence="4" id="KW-0687">Ribonucleoprotein</keyword>
<dbReference type="GO" id="GO:0003735">
    <property type="term" value="F:structural constituent of ribosome"/>
    <property type="evidence" value="ECO:0007669"/>
    <property type="project" value="InterPro"/>
</dbReference>
<evidence type="ECO:0000313" key="5">
    <source>
        <dbReference type="EMBL" id="KAH8040435.1"/>
    </source>
</evidence>
<dbReference type="AlphaFoldDB" id="A0A9J6F191"/>
<dbReference type="EMBL" id="JABSTU010000001">
    <property type="protein sequence ID" value="KAH8040435.1"/>
    <property type="molecule type" value="Genomic_DNA"/>
</dbReference>
<dbReference type="VEuPathDB" id="VectorBase:LOC119159412"/>
<dbReference type="PANTHER" id="PTHR13014">
    <property type="entry name" value="MITOCHONDRIAL 28S RIBOSOMAL PROTEIN S30/P52 PRO-APOTOTIC PROTEIN"/>
    <property type="match status" value="1"/>
</dbReference>
<gene>
    <name evidence="5" type="ORF">HPB51_010215</name>
</gene>
<dbReference type="PANTHER" id="PTHR13014:SF3">
    <property type="entry name" value="LARGE RIBOSOMAL SUBUNIT PROTEIN ML65"/>
    <property type="match status" value="1"/>
</dbReference>
<evidence type="ECO:0000256" key="3">
    <source>
        <dbReference type="ARBA" id="ARBA00023128"/>
    </source>
</evidence>
<evidence type="ECO:0008006" key="7">
    <source>
        <dbReference type="Google" id="ProtNLM"/>
    </source>
</evidence>
<comment type="caution">
    <text evidence="5">The sequence shown here is derived from an EMBL/GenBank/DDBJ whole genome shotgun (WGS) entry which is preliminary data.</text>
</comment>
<keyword evidence="6" id="KW-1185">Reference proteome</keyword>
<comment type="subcellular location">
    <subcellularLocation>
        <location evidence="1">Mitochondrion</location>
    </subcellularLocation>
</comment>
<accession>A0A9J6F191</accession>
<evidence type="ECO:0000313" key="6">
    <source>
        <dbReference type="Proteomes" id="UP000821866"/>
    </source>
</evidence>
<proteinExistence type="predicted"/>
<sequence length="498" mass="58487">MSIAMFSFYKMATKILTNRRILECARNSRFTSHYPKLLNPDIESEYVYTKEPKYPPILDTHHKATLRRAREEWRESIKAMPTVQQKLGKMTEKGLQFCYLAQPDTLYYNCLPAYQYATRTHLIESLPDVYEKIDVEDAYARLKPHLVDAIATELELFESGDKCRENPSESIKQEKIIASVLSVLLRGLAKDAPHLQTSQVDYRPRCDAFWKHGRYYPNERRRFRDRDTMTMNLQFMDTPDAQVRITKPLPVIVSMDDPLVRSQEVPDFPYHPSYMKFKWKKKYQTSTWPLHECNFPLLTIRQRSQLIGHHDSPFKTAEEVQDAANAAAILSGFGWLNGVATQLGFTIYHDPTYPLVSHVVNTDGQHWTFAVYQLNTLRLHYDYYESNPLRNLCWSSGNLRLFEAYENGELKGIDDSVFKLLLRFVLRQPEAPEGIELRPYLGVDTRPEEERQEQLKSWMMTYDCRFNLREAIKNEVPMWVKIYKWHKDAPPSPHINLK</sequence>
<evidence type="ECO:0000256" key="4">
    <source>
        <dbReference type="ARBA" id="ARBA00023274"/>
    </source>
</evidence>
<reference evidence="5" key="1">
    <citation type="journal article" date="2020" name="Cell">
        <title>Large-Scale Comparative Analyses of Tick Genomes Elucidate Their Genetic Diversity and Vector Capacities.</title>
        <authorList>
            <consortium name="Tick Genome and Microbiome Consortium (TIGMIC)"/>
            <person name="Jia N."/>
            <person name="Wang J."/>
            <person name="Shi W."/>
            <person name="Du L."/>
            <person name="Sun Y."/>
            <person name="Zhan W."/>
            <person name="Jiang J.F."/>
            <person name="Wang Q."/>
            <person name="Zhang B."/>
            <person name="Ji P."/>
            <person name="Bell-Sakyi L."/>
            <person name="Cui X.M."/>
            <person name="Yuan T.T."/>
            <person name="Jiang B.G."/>
            <person name="Yang W.F."/>
            <person name="Lam T.T."/>
            <person name="Chang Q.C."/>
            <person name="Ding S.J."/>
            <person name="Wang X.J."/>
            <person name="Zhu J.G."/>
            <person name="Ruan X.D."/>
            <person name="Zhao L."/>
            <person name="Wei J.T."/>
            <person name="Ye R.Z."/>
            <person name="Que T.C."/>
            <person name="Du C.H."/>
            <person name="Zhou Y.H."/>
            <person name="Cheng J.X."/>
            <person name="Dai P.F."/>
            <person name="Guo W.B."/>
            <person name="Han X.H."/>
            <person name="Huang E.J."/>
            <person name="Li L.F."/>
            <person name="Wei W."/>
            <person name="Gao Y.C."/>
            <person name="Liu J.Z."/>
            <person name="Shao H.Z."/>
            <person name="Wang X."/>
            <person name="Wang C.C."/>
            <person name="Yang T.C."/>
            <person name="Huo Q.B."/>
            <person name="Li W."/>
            <person name="Chen H.Y."/>
            <person name="Chen S.E."/>
            <person name="Zhou L.G."/>
            <person name="Ni X.B."/>
            <person name="Tian J.H."/>
            <person name="Sheng Y."/>
            <person name="Liu T."/>
            <person name="Pan Y.S."/>
            <person name="Xia L.Y."/>
            <person name="Li J."/>
            <person name="Zhao F."/>
            <person name="Cao W.C."/>
        </authorList>
    </citation>
    <scope>NUCLEOTIDE SEQUENCE</scope>
    <source>
        <strain evidence="5">Rmic-2018</strain>
    </source>
</reference>
<dbReference type="Pfam" id="PF07147">
    <property type="entry name" value="PDCD9"/>
    <property type="match status" value="1"/>
</dbReference>
<dbReference type="Proteomes" id="UP000821866">
    <property type="component" value="Chromosome 1"/>
</dbReference>
<name>A0A9J6F191_RHIMP</name>
<organism evidence="5 6">
    <name type="scientific">Rhipicephalus microplus</name>
    <name type="common">Cattle tick</name>
    <name type="synonym">Boophilus microplus</name>
    <dbReference type="NCBI Taxonomy" id="6941"/>
    <lineage>
        <taxon>Eukaryota</taxon>
        <taxon>Metazoa</taxon>
        <taxon>Ecdysozoa</taxon>
        <taxon>Arthropoda</taxon>
        <taxon>Chelicerata</taxon>
        <taxon>Arachnida</taxon>
        <taxon>Acari</taxon>
        <taxon>Parasitiformes</taxon>
        <taxon>Ixodida</taxon>
        <taxon>Ixodoidea</taxon>
        <taxon>Ixodidae</taxon>
        <taxon>Rhipicephalinae</taxon>
        <taxon>Rhipicephalus</taxon>
        <taxon>Boophilus</taxon>
    </lineage>
</organism>
<dbReference type="GO" id="GO:0006412">
    <property type="term" value="P:translation"/>
    <property type="evidence" value="ECO:0007669"/>
    <property type="project" value="InterPro"/>
</dbReference>
<keyword evidence="2" id="KW-0689">Ribosomal protein</keyword>
<keyword evidence="3" id="KW-0496">Mitochondrion</keyword>
<dbReference type="InterPro" id="IPR010793">
    <property type="entry name" value="Ribosomal_mL37/mL65"/>
</dbReference>
<reference evidence="5" key="2">
    <citation type="submission" date="2021-09" db="EMBL/GenBank/DDBJ databases">
        <authorList>
            <person name="Jia N."/>
            <person name="Wang J."/>
            <person name="Shi W."/>
            <person name="Du L."/>
            <person name="Sun Y."/>
            <person name="Zhan W."/>
            <person name="Jiang J."/>
            <person name="Wang Q."/>
            <person name="Zhang B."/>
            <person name="Ji P."/>
            <person name="Sakyi L.B."/>
            <person name="Cui X."/>
            <person name="Yuan T."/>
            <person name="Jiang B."/>
            <person name="Yang W."/>
            <person name="Lam T.T.-Y."/>
            <person name="Chang Q."/>
            <person name="Ding S."/>
            <person name="Wang X."/>
            <person name="Zhu J."/>
            <person name="Ruan X."/>
            <person name="Zhao L."/>
            <person name="Wei J."/>
            <person name="Que T."/>
            <person name="Du C."/>
            <person name="Cheng J."/>
            <person name="Dai P."/>
            <person name="Han X."/>
            <person name="Huang E."/>
            <person name="Gao Y."/>
            <person name="Liu J."/>
            <person name="Shao H."/>
            <person name="Ye R."/>
            <person name="Li L."/>
            <person name="Wei W."/>
            <person name="Wang X."/>
            <person name="Wang C."/>
            <person name="Huo Q."/>
            <person name="Li W."/>
            <person name="Guo W."/>
            <person name="Chen H."/>
            <person name="Chen S."/>
            <person name="Zhou L."/>
            <person name="Zhou L."/>
            <person name="Ni X."/>
            <person name="Tian J."/>
            <person name="Zhou Y."/>
            <person name="Sheng Y."/>
            <person name="Liu T."/>
            <person name="Pan Y."/>
            <person name="Xia L."/>
            <person name="Li J."/>
            <person name="Zhao F."/>
            <person name="Cao W."/>
        </authorList>
    </citation>
    <scope>NUCLEOTIDE SEQUENCE</scope>
    <source>
        <strain evidence="5">Rmic-2018</strain>
        <tissue evidence="5">Larvae</tissue>
    </source>
</reference>